<name>A0A4R0R784_9APHY</name>
<protein>
    <recommendedName>
        <fullName evidence="5">glucan endo-1,3-beta-D-glucosidase</fullName>
        <ecNumber evidence="5">3.2.1.39</ecNumber>
    </recommendedName>
    <alternativeName>
        <fullName evidence="18">Endo-1,3-beta-glucanase btgC</fullName>
    </alternativeName>
    <alternativeName>
        <fullName evidence="17">Laminarinase btgC</fullName>
    </alternativeName>
</protein>
<keyword evidence="6" id="KW-1003">Cell membrane</keyword>
<dbReference type="STRING" id="92696.A0A4R0R784"/>
<keyword evidence="9" id="KW-0732">Signal</keyword>
<evidence type="ECO:0000256" key="2">
    <source>
        <dbReference type="ARBA" id="ARBA00004191"/>
    </source>
</evidence>
<sequence>MEQPYSATRYLEKQEAARTRRSKWIVLGSIIGIIVIIGIGVGVGVGVSKSNSNKSVSGAASNSNSNSDNGSSTVQQTDPNDPSTFVKDPNLKHSFYGLAYTPEGSQLPSCGANIGQVIQDIQLMSQLTSRIRLYGADCNQSSLVLDAIQQTKVDMQVFLGIYNVPNDAGAAYTRQRDEIQTALQSFGANNVAGLTVGNEFMLNYLTDNGGGDDINSPIANAGAALLTPNITDARSMIAGMNLGKTIPVGTSDAGSYFNTLVMESIDYGMANVHPWFANVSIDAAAAWTADFFQNNNVVAAQALSNNPKMYIAETGWPTQSSDAGNANNGPSLASIPNLQIYLDTFVCQANTNGTGYFYFEYFDETWKDAQFGGVEGWWGLFTSDRKLKDGIQIPDCHVD</sequence>
<accession>A0A4R0R784</accession>
<evidence type="ECO:0000256" key="7">
    <source>
        <dbReference type="ARBA" id="ARBA00022512"/>
    </source>
</evidence>
<keyword evidence="7" id="KW-0134">Cell wall</keyword>
<dbReference type="PANTHER" id="PTHR16631:SF17">
    <property type="entry name" value="GLUCAN ENDO-1,3-BETA-GLUCOSIDASE BTGC"/>
    <property type="match status" value="1"/>
</dbReference>
<comment type="function">
    <text evidence="16">Glucanases play a role in cell expansion during growth, in cell-cell fusion during mating, and in spore release during sporulation. This enzyme may be involved in beta-glucan degradation. Active on laminarin and lichenan.</text>
</comment>
<keyword evidence="15" id="KW-0624">Polysaccharide degradation</keyword>
<keyword evidence="21" id="KW-0812">Transmembrane</keyword>
<keyword evidence="23" id="KW-1185">Reference proteome</keyword>
<evidence type="ECO:0000256" key="12">
    <source>
        <dbReference type="ARBA" id="ARBA00023180"/>
    </source>
</evidence>
<dbReference type="GO" id="GO:0000272">
    <property type="term" value="P:polysaccharide catabolic process"/>
    <property type="evidence" value="ECO:0007669"/>
    <property type="project" value="UniProtKB-KW"/>
</dbReference>
<evidence type="ECO:0000256" key="20">
    <source>
        <dbReference type="SAM" id="MobiDB-lite"/>
    </source>
</evidence>
<dbReference type="AlphaFoldDB" id="A0A4R0R784"/>
<keyword evidence="8" id="KW-0964">Secreted</keyword>
<dbReference type="Gene3D" id="3.20.20.80">
    <property type="entry name" value="Glycosidases"/>
    <property type="match status" value="2"/>
</dbReference>
<dbReference type="SUPFAM" id="SSF51445">
    <property type="entry name" value="(Trans)glycosidases"/>
    <property type="match status" value="1"/>
</dbReference>
<dbReference type="GO" id="GO:0005576">
    <property type="term" value="C:extracellular region"/>
    <property type="evidence" value="ECO:0007669"/>
    <property type="project" value="TreeGrafter"/>
</dbReference>
<evidence type="ECO:0000256" key="4">
    <source>
        <dbReference type="ARBA" id="ARBA00008773"/>
    </source>
</evidence>
<evidence type="ECO:0000256" key="11">
    <source>
        <dbReference type="ARBA" id="ARBA00023136"/>
    </source>
</evidence>
<comment type="similarity">
    <text evidence="4 19">Belongs to the glycosyl hydrolase 17 family.</text>
</comment>
<evidence type="ECO:0000256" key="21">
    <source>
        <dbReference type="SAM" id="Phobius"/>
    </source>
</evidence>
<evidence type="ECO:0000313" key="23">
    <source>
        <dbReference type="Proteomes" id="UP000292702"/>
    </source>
</evidence>
<dbReference type="PANTHER" id="PTHR16631">
    <property type="entry name" value="GLUCAN 1,3-BETA-GLUCOSIDASE"/>
    <property type="match status" value="1"/>
</dbReference>
<dbReference type="GO" id="GO:0005886">
    <property type="term" value="C:plasma membrane"/>
    <property type="evidence" value="ECO:0007669"/>
    <property type="project" value="UniProtKB-SubCell"/>
</dbReference>
<evidence type="ECO:0000256" key="16">
    <source>
        <dbReference type="ARBA" id="ARBA00037649"/>
    </source>
</evidence>
<evidence type="ECO:0000256" key="8">
    <source>
        <dbReference type="ARBA" id="ARBA00022525"/>
    </source>
</evidence>
<dbReference type="InterPro" id="IPR050732">
    <property type="entry name" value="Beta-glucan_modifiers"/>
</dbReference>
<feature type="transmembrane region" description="Helical" evidence="21">
    <location>
        <begin position="24"/>
        <end position="47"/>
    </location>
</feature>
<evidence type="ECO:0000256" key="1">
    <source>
        <dbReference type="ARBA" id="ARBA00000382"/>
    </source>
</evidence>
<comment type="subcellular location">
    <subcellularLocation>
        <location evidence="3">Cell membrane</location>
        <topology evidence="3">Single-pass type II membrane protein</topology>
    </subcellularLocation>
    <subcellularLocation>
        <location evidence="2">Secreted</location>
        <location evidence="2">Cell wall</location>
    </subcellularLocation>
</comment>
<evidence type="ECO:0000256" key="6">
    <source>
        <dbReference type="ARBA" id="ARBA00022475"/>
    </source>
</evidence>
<dbReference type="Proteomes" id="UP000292702">
    <property type="component" value="Unassembled WGS sequence"/>
</dbReference>
<dbReference type="GO" id="GO:0009277">
    <property type="term" value="C:fungal-type cell wall"/>
    <property type="evidence" value="ECO:0007669"/>
    <property type="project" value="TreeGrafter"/>
</dbReference>
<evidence type="ECO:0000256" key="10">
    <source>
        <dbReference type="ARBA" id="ARBA00022801"/>
    </source>
</evidence>
<evidence type="ECO:0000256" key="3">
    <source>
        <dbReference type="ARBA" id="ARBA00004401"/>
    </source>
</evidence>
<keyword evidence="21" id="KW-1133">Transmembrane helix</keyword>
<dbReference type="GO" id="GO:0071555">
    <property type="term" value="P:cell wall organization"/>
    <property type="evidence" value="ECO:0007669"/>
    <property type="project" value="UniProtKB-KW"/>
</dbReference>
<evidence type="ECO:0000256" key="5">
    <source>
        <dbReference type="ARBA" id="ARBA00012780"/>
    </source>
</evidence>
<evidence type="ECO:0000256" key="18">
    <source>
        <dbReference type="ARBA" id="ARBA00043078"/>
    </source>
</evidence>
<comment type="caution">
    <text evidence="22">The sequence shown here is derived from an EMBL/GenBank/DDBJ whole genome shotgun (WGS) entry which is preliminary data.</text>
</comment>
<feature type="compositionally biased region" description="Polar residues" evidence="20">
    <location>
        <begin position="73"/>
        <end position="83"/>
    </location>
</feature>
<dbReference type="EMBL" id="RWJN01000306">
    <property type="protein sequence ID" value="TCD63342.1"/>
    <property type="molecule type" value="Genomic_DNA"/>
</dbReference>
<dbReference type="InterPro" id="IPR000490">
    <property type="entry name" value="Glyco_hydro_17"/>
</dbReference>
<dbReference type="Pfam" id="PF00332">
    <property type="entry name" value="Glyco_hydro_17"/>
    <property type="match status" value="1"/>
</dbReference>
<dbReference type="OrthoDB" id="68336at2759"/>
<gene>
    <name evidence="22" type="ORF">EIP91_005661</name>
</gene>
<evidence type="ECO:0000313" key="22">
    <source>
        <dbReference type="EMBL" id="TCD63342.1"/>
    </source>
</evidence>
<reference evidence="22 23" key="1">
    <citation type="submission" date="2018-11" db="EMBL/GenBank/DDBJ databases">
        <title>Genome assembly of Steccherinum ochraceum LE-BIN_3174, the white-rot fungus of the Steccherinaceae family (The Residual Polyporoid clade, Polyporales, Basidiomycota).</title>
        <authorList>
            <person name="Fedorova T.V."/>
            <person name="Glazunova O.A."/>
            <person name="Landesman E.O."/>
            <person name="Moiseenko K.V."/>
            <person name="Psurtseva N.V."/>
            <person name="Savinova O.S."/>
            <person name="Shakhova N.V."/>
            <person name="Tyazhelova T.V."/>
            <person name="Vasina D.V."/>
        </authorList>
    </citation>
    <scope>NUCLEOTIDE SEQUENCE [LARGE SCALE GENOMIC DNA]</scope>
    <source>
        <strain evidence="22 23">LE-BIN_3174</strain>
    </source>
</reference>
<proteinExistence type="inferred from homology"/>
<evidence type="ECO:0000256" key="9">
    <source>
        <dbReference type="ARBA" id="ARBA00022729"/>
    </source>
</evidence>
<keyword evidence="11 21" id="KW-0472">Membrane</keyword>
<dbReference type="EC" id="3.2.1.39" evidence="5"/>
<keyword evidence="13" id="KW-0119">Carbohydrate metabolism</keyword>
<comment type="catalytic activity">
    <reaction evidence="1">
        <text>Hydrolysis of (1-&gt;3)-beta-D-glucosidic linkages in (1-&gt;3)-beta-D-glucans.</text>
        <dbReference type="EC" id="3.2.1.39"/>
    </reaction>
</comment>
<keyword evidence="14" id="KW-0961">Cell wall biogenesis/degradation</keyword>
<evidence type="ECO:0000256" key="17">
    <source>
        <dbReference type="ARBA" id="ARBA00042373"/>
    </source>
</evidence>
<dbReference type="InterPro" id="IPR017853">
    <property type="entry name" value="GH"/>
</dbReference>
<keyword evidence="12" id="KW-0325">Glycoprotein</keyword>
<keyword evidence="10" id="KW-0378">Hydrolase</keyword>
<organism evidence="22 23">
    <name type="scientific">Steccherinum ochraceum</name>
    <dbReference type="NCBI Taxonomy" id="92696"/>
    <lineage>
        <taxon>Eukaryota</taxon>
        <taxon>Fungi</taxon>
        <taxon>Dikarya</taxon>
        <taxon>Basidiomycota</taxon>
        <taxon>Agaricomycotina</taxon>
        <taxon>Agaricomycetes</taxon>
        <taxon>Polyporales</taxon>
        <taxon>Steccherinaceae</taxon>
        <taxon>Steccherinum</taxon>
    </lineage>
</organism>
<evidence type="ECO:0000256" key="19">
    <source>
        <dbReference type="RuleBase" id="RU004335"/>
    </source>
</evidence>
<dbReference type="GO" id="GO:0042973">
    <property type="term" value="F:glucan endo-1,3-beta-D-glucosidase activity"/>
    <property type="evidence" value="ECO:0007669"/>
    <property type="project" value="UniProtKB-EC"/>
</dbReference>
<evidence type="ECO:0000256" key="15">
    <source>
        <dbReference type="ARBA" id="ARBA00023326"/>
    </source>
</evidence>
<feature type="region of interest" description="Disordered" evidence="20">
    <location>
        <begin position="53"/>
        <end position="86"/>
    </location>
</feature>
<evidence type="ECO:0000256" key="13">
    <source>
        <dbReference type="ARBA" id="ARBA00023277"/>
    </source>
</evidence>
<feature type="compositionally biased region" description="Low complexity" evidence="20">
    <location>
        <begin position="53"/>
        <end position="72"/>
    </location>
</feature>
<evidence type="ECO:0000256" key="14">
    <source>
        <dbReference type="ARBA" id="ARBA00023316"/>
    </source>
</evidence>
<dbReference type="GO" id="GO:0009986">
    <property type="term" value="C:cell surface"/>
    <property type="evidence" value="ECO:0007669"/>
    <property type="project" value="TreeGrafter"/>
</dbReference>